<dbReference type="PANTHER" id="PTHR31632:SF2">
    <property type="entry name" value="PLASMA MEMBRANE IRON PERMEASE"/>
    <property type="match status" value="1"/>
</dbReference>
<feature type="transmembrane region" description="Helical" evidence="7">
    <location>
        <begin position="381"/>
        <end position="408"/>
    </location>
</feature>
<dbReference type="Proteomes" id="UP000199236">
    <property type="component" value="Unassembled WGS sequence"/>
</dbReference>
<feature type="chain" id="PRO_5011618908" evidence="8">
    <location>
        <begin position="24"/>
        <end position="646"/>
    </location>
</feature>
<evidence type="ECO:0000256" key="6">
    <source>
        <dbReference type="SAM" id="Coils"/>
    </source>
</evidence>
<dbReference type="InterPro" id="IPR004923">
    <property type="entry name" value="FTR1/Fip1/EfeU"/>
</dbReference>
<name>A0A1I5CR34_9HYPH</name>
<evidence type="ECO:0000256" key="1">
    <source>
        <dbReference type="ARBA" id="ARBA00004141"/>
    </source>
</evidence>
<proteinExistence type="inferred from homology"/>
<dbReference type="OrthoDB" id="9779283at2"/>
<evidence type="ECO:0000256" key="4">
    <source>
        <dbReference type="ARBA" id="ARBA00022989"/>
    </source>
</evidence>
<accession>A0A1I5CR34</accession>
<keyword evidence="5 7" id="KW-0472">Membrane</keyword>
<feature type="transmembrane region" description="Helical" evidence="7">
    <location>
        <begin position="530"/>
        <end position="554"/>
    </location>
</feature>
<feature type="coiled-coil region" evidence="6">
    <location>
        <begin position="33"/>
        <end position="60"/>
    </location>
</feature>
<feature type="transmembrane region" description="Helical" evidence="7">
    <location>
        <begin position="420"/>
        <end position="443"/>
    </location>
</feature>
<evidence type="ECO:0000256" key="8">
    <source>
        <dbReference type="SAM" id="SignalP"/>
    </source>
</evidence>
<evidence type="ECO:0000256" key="3">
    <source>
        <dbReference type="ARBA" id="ARBA00022692"/>
    </source>
</evidence>
<dbReference type="RefSeq" id="WP_090069640.1">
    <property type="nucleotide sequence ID" value="NZ_FOVR01000002.1"/>
</dbReference>
<feature type="transmembrane region" description="Helical" evidence="7">
    <location>
        <begin position="455"/>
        <end position="473"/>
    </location>
</feature>
<sequence>MRNALKAAAILFVAWAMLLPAWADEGPDYQSLMQRIETVLRQAENEYQQGQADLAKTTVQKAYFELFENLEGPIRINISAARSNELEAEFGDIRKLIMNGEAVATVSSRIDQQIAAIWKTLPALEDGVVIRAEVSDAVKAAEASAQGKPEEVSDPFWVDVNDTILSILQQASDTYQSGDEQAAEELIRKAHWEGYKNSLLETVVRRYVSQSQDIAFNAEFTRIMELVKDGKPARMVRASAAVLHDDIVDVLPGLPVVNGSKMVEDPAAAPEQIEGDWASVADQVIAAVNKAASLYEAGDQATATATIQNSYFDIFEDTGMETIVGARDAGLKTTLEGHFSKLTALIKAGASKSELTAEIEAMRTDLDTAVGLFSTDSDSPWALFVYSLIIILREGFEAMLVVTAIATYLIKTGNRDKLGVIVNSVAVALGLSVVTAILFKLVFHVTADKQELLEGATMLLAALVLFFMSYWLLSKAEAERWMQYIKGTVDRSIESGSMKALWFASFLAVYREGAETVLFYQALALDASDAVGIPAIIAGFVLGCLLLGVLYFAFRFGAQRLAIKPFFVFTGALLYYMAFVFTGKGIMELVEGKIIEPTLVSWLPEFSLMGIYPYWQTALPQAVLLVAAIIGLWVVMTRKPPKDLTA</sequence>
<gene>
    <name evidence="9" type="ORF">SAMN04488056_102317</name>
</gene>
<keyword evidence="6" id="KW-0175">Coiled coil</keyword>
<evidence type="ECO:0000256" key="7">
    <source>
        <dbReference type="SAM" id="Phobius"/>
    </source>
</evidence>
<dbReference type="GO" id="GO:0033573">
    <property type="term" value="C:high-affinity iron permease complex"/>
    <property type="evidence" value="ECO:0007669"/>
    <property type="project" value="InterPro"/>
</dbReference>
<comment type="similarity">
    <text evidence="2">Belongs to the oxidase-dependent Fe transporter (OFeT) (TC 9.A.10.1) family.</text>
</comment>
<dbReference type="AlphaFoldDB" id="A0A1I5CR34"/>
<keyword evidence="10" id="KW-1185">Reference proteome</keyword>
<evidence type="ECO:0000313" key="9">
    <source>
        <dbReference type="EMBL" id="SFN89402.1"/>
    </source>
</evidence>
<feature type="transmembrane region" description="Helical" evidence="7">
    <location>
        <begin position="566"/>
        <end position="587"/>
    </location>
</feature>
<evidence type="ECO:0000313" key="10">
    <source>
        <dbReference type="Proteomes" id="UP000199236"/>
    </source>
</evidence>
<dbReference type="Pfam" id="PF03239">
    <property type="entry name" value="FTR1"/>
    <property type="match status" value="1"/>
</dbReference>
<feature type="transmembrane region" description="Helical" evidence="7">
    <location>
        <begin position="614"/>
        <end position="635"/>
    </location>
</feature>
<feature type="signal peptide" evidence="8">
    <location>
        <begin position="1"/>
        <end position="23"/>
    </location>
</feature>
<keyword evidence="3 7" id="KW-0812">Transmembrane</keyword>
<protein>
    <submittedName>
        <fullName evidence="9">High-affinity iron transporter</fullName>
    </submittedName>
</protein>
<keyword evidence="8" id="KW-0732">Signal</keyword>
<reference evidence="9 10" key="1">
    <citation type="submission" date="2016-10" db="EMBL/GenBank/DDBJ databases">
        <authorList>
            <person name="de Groot N.N."/>
        </authorList>
    </citation>
    <scope>NUCLEOTIDE SEQUENCE [LARGE SCALE GENOMIC DNA]</scope>
    <source>
        <strain evidence="9 10">CGMCC 1.9157</strain>
    </source>
</reference>
<keyword evidence="4 7" id="KW-1133">Transmembrane helix</keyword>
<organism evidence="9 10">
    <name type="scientific">Cohaesibacter marisflavi</name>
    <dbReference type="NCBI Taxonomy" id="655353"/>
    <lineage>
        <taxon>Bacteria</taxon>
        <taxon>Pseudomonadati</taxon>
        <taxon>Pseudomonadota</taxon>
        <taxon>Alphaproteobacteria</taxon>
        <taxon>Hyphomicrobiales</taxon>
        <taxon>Cohaesibacteraceae</taxon>
    </lineage>
</organism>
<dbReference type="STRING" id="655353.SAMN04488056_102317"/>
<dbReference type="PANTHER" id="PTHR31632">
    <property type="entry name" value="IRON TRANSPORTER FTH1"/>
    <property type="match status" value="1"/>
</dbReference>
<dbReference type="EMBL" id="FOVR01000002">
    <property type="protein sequence ID" value="SFN89402.1"/>
    <property type="molecule type" value="Genomic_DNA"/>
</dbReference>
<comment type="subcellular location">
    <subcellularLocation>
        <location evidence="1">Membrane</location>
        <topology evidence="1">Multi-pass membrane protein</topology>
    </subcellularLocation>
</comment>
<evidence type="ECO:0000256" key="2">
    <source>
        <dbReference type="ARBA" id="ARBA00008333"/>
    </source>
</evidence>
<evidence type="ECO:0000256" key="5">
    <source>
        <dbReference type="ARBA" id="ARBA00023136"/>
    </source>
</evidence>
<dbReference type="GO" id="GO:0015093">
    <property type="term" value="F:ferrous iron transmembrane transporter activity"/>
    <property type="evidence" value="ECO:0007669"/>
    <property type="project" value="TreeGrafter"/>
</dbReference>